<sequence>MAGVFCVSPSLFFADPTHGTGKFAVRLYVLLILSLIPSTLFPPWYFPDVAPTVLLFAARHSWGGSHGKSEDLATSERMRGIVETAPTCRSREDGECGSRACAVQPHLAPTTSLSVYHPASNALALRQCGSYRSSQKSGALGKAMVLFMSRNMCSREWQRRGP</sequence>
<accession>A0A9Q8SYP8</accession>
<keyword evidence="3" id="KW-1185">Reference proteome</keyword>
<dbReference type="GeneID" id="73345130"/>
<keyword evidence="1" id="KW-0812">Transmembrane</keyword>
<dbReference type="RefSeq" id="XP_049147265.1">
    <property type="nucleotide sequence ID" value="XM_049290120.1"/>
</dbReference>
<gene>
    <name evidence="2" type="ORF">CLUP02_11152</name>
</gene>
<evidence type="ECO:0000256" key="1">
    <source>
        <dbReference type="SAM" id="Phobius"/>
    </source>
</evidence>
<protein>
    <submittedName>
        <fullName evidence="2">Uncharacterized protein</fullName>
    </submittedName>
</protein>
<keyword evidence="1" id="KW-0472">Membrane</keyword>
<name>A0A9Q8SYP8_9PEZI</name>
<reference evidence="2" key="1">
    <citation type="journal article" date="2021" name="Mol. Plant Microbe Interact.">
        <title>Complete Genome Sequence of the Plant-Pathogenic Fungus Colletotrichum lupini.</title>
        <authorList>
            <person name="Baroncelli R."/>
            <person name="Pensec F."/>
            <person name="Da Lio D."/>
            <person name="Boufleur T."/>
            <person name="Vicente I."/>
            <person name="Sarrocco S."/>
            <person name="Picot A."/>
            <person name="Baraldi E."/>
            <person name="Sukno S."/>
            <person name="Thon M."/>
            <person name="Le Floch G."/>
        </authorList>
    </citation>
    <scope>NUCLEOTIDE SEQUENCE</scope>
    <source>
        <strain evidence="2">IMI 504893</strain>
    </source>
</reference>
<proteinExistence type="predicted"/>
<dbReference type="KEGG" id="clup:CLUP02_11152"/>
<keyword evidence="1" id="KW-1133">Transmembrane helix</keyword>
<organism evidence="2 3">
    <name type="scientific">Colletotrichum lupini</name>
    <dbReference type="NCBI Taxonomy" id="145971"/>
    <lineage>
        <taxon>Eukaryota</taxon>
        <taxon>Fungi</taxon>
        <taxon>Dikarya</taxon>
        <taxon>Ascomycota</taxon>
        <taxon>Pezizomycotina</taxon>
        <taxon>Sordariomycetes</taxon>
        <taxon>Hypocreomycetidae</taxon>
        <taxon>Glomerellales</taxon>
        <taxon>Glomerellaceae</taxon>
        <taxon>Colletotrichum</taxon>
        <taxon>Colletotrichum acutatum species complex</taxon>
    </lineage>
</organism>
<dbReference type="EMBL" id="CP019477">
    <property type="protein sequence ID" value="UQC85653.1"/>
    <property type="molecule type" value="Genomic_DNA"/>
</dbReference>
<dbReference type="AlphaFoldDB" id="A0A9Q8SYP8"/>
<feature type="transmembrane region" description="Helical" evidence="1">
    <location>
        <begin position="27"/>
        <end position="46"/>
    </location>
</feature>
<dbReference type="Proteomes" id="UP000830671">
    <property type="component" value="Chromosome 5"/>
</dbReference>
<evidence type="ECO:0000313" key="3">
    <source>
        <dbReference type="Proteomes" id="UP000830671"/>
    </source>
</evidence>
<evidence type="ECO:0000313" key="2">
    <source>
        <dbReference type="EMBL" id="UQC85653.1"/>
    </source>
</evidence>